<dbReference type="Proteomes" id="UP000006327">
    <property type="component" value="Unassembled WGS sequence"/>
</dbReference>
<reference evidence="1 2" key="1">
    <citation type="journal article" date="2017" name="Antonie Van Leeuwenhoek">
        <title>Rhizobium rhizosphaerae sp. nov., a novel species isolated from rice rhizosphere.</title>
        <authorList>
            <person name="Zhao J.J."/>
            <person name="Zhang J."/>
            <person name="Zhang R.J."/>
            <person name="Zhang C.W."/>
            <person name="Yin H.Q."/>
            <person name="Zhang X.X."/>
        </authorList>
    </citation>
    <scope>NUCLEOTIDE SEQUENCE [LARGE SCALE GENOMIC DNA]</scope>
    <source>
        <strain evidence="1 2">BSs20135</strain>
    </source>
</reference>
<dbReference type="EMBL" id="BAEO01000062">
    <property type="protein sequence ID" value="GAC21202.1"/>
    <property type="molecule type" value="Genomic_DNA"/>
</dbReference>
<dbReference type="AlphaFoldDB" id="K6YSP8"/>
<gene>
    <name evidence="1" type="ORF">GARC_4260</name>
</gene>
<sequence>MKLIELIDSLSQTGQKNKSSVELPLLPKREKLEAVIGQCGKHLYTTQSKAKAAVIYRLNKGADTSKLFTYYCEQCNAWHMTSKPQK</sequence>
<organism evidence="1 2">
    <name type="scientific">Paraglaciecola arctica BSs20135</name>
    <dbReference type="NCBI Taxonomy" id="493475"/>
    <lineage>
        <taxon>Bacteria</taxon>
        <taxon>Pseudomonadati</taxon>
        <taxon>Pseudomonadota</taxon>
        <taxon>Gammaproteobacteria</taxon>
        <taxon>Alteromonadales</taxon>
        <taxon>Alteromonadaceae</taxon>
        <taxon>Paraglaciecola</taxon>
    </lineage>
</organism>
<comment type="caution">
    <text evidence="1">The sequence shown here is derived from an EMBL/GenBank/DDBJ whole genome shotgun (WGS) entry which is preliminary data.</text>
</comment>
<keyword evidence="2" id="KW-1185">Reference proteome</keyword>
<name>K6YSP8_9ALTE</name>
<proteinExistence type="predicted"/>
<protein>
    <submittedName>
        <fullName evidence="1">Uncharacterized protein</fullName>
    </submittedName>
</protein>
<evidence type="ECO:0000313" key="2">
    <source>
        <dbReference type="Proteomes" id="UP000006327"/>
    </source>
</evidence>
<evidence type="ECO:0000313" key="1">
    <source>
        <dbReference type="EMBL" id="GAC21202.1"/>
    </source>
</evidence>
<accession>K6YSP8</accession>
<dbReference type="STRING" id="493475.GARC_4260"/>